<name>A0A9D2M1C7_9FIRM</name>
<evidence type="ECO:0000313" key="3">
    <source>
        <dbReference type="EMBL" id="HJB39596.1"/>
    </source>
</evidence>
<dbReference type="Gene3D" id="1.10.260.40">
    <property type="entry name" value="lambda repressor-like DNA-binding domains"/>
    <property type="match status" value="1"/>
</dbReference>
<evidence type="ECO:0000313" key="4">
    <source>
        <dbReference type="Proteomes" id="UP000824209"/>
    </source>
</evidence>
<dbReference type="PROSITE" id="PS50943">
    <property type="entry name" value="HTH_CROC1"/>
    <property type="match status" value="1"/>
</dbReference>
<organism evidence="3 4">
    <name type="scientific">Candidatus Ruthenibacterium avium</name>
    <dbReference type="NCBI Taxonomy" id="2838751"/>
    <lineage>
        <taxon>Bacteria</taxon>
        <taxon>Bacillati</taxon>
        <taxon>Bacillota</taxon>
        <taxon>Clostridia</taxon>
        <taxon>Eubacteriales</taxon>
        <taxon>Oscillospiraceae</taxon>
        <taxon>Ruthenibacterium</taxon>
    </lineage>
</organism>
<accession>A0A9D2M1C7</accession>
<protein>
    <submittedName>
        <fullName evidence="3">Helix-turn-helix domain-containing protein</fullName>
    </submittedName>
</protein>
<keyword evidence="1" id="KW-0238">DNA-binding</keyword>
<dbReference type="AlphaFoldDB" id="A0A9D2M1C7"/>
<dbReference type="EMBL" id="DWYA01000043">
    <property type="protein sequence ID" value="HJB39596.1"/>
    <property type="molecule type" value="Genomic_DNA"/>
</dbReference>
<reference evidence="3" key="1">
    <citation type="journal article" date="2021" name="PeerJ">
        <title>Extensive microbial diversity within the chicken gut microbiome revealed by metagenomics and culture.</title>
        <authorList>
            <person name="Gilroy R."/>
            <person name="Ravi A."/>
            <person name="Getino M."/>
            <person name="Pursley I."/>
            <person name="Horton D.L."/>
            <person name="Alikhan N.F."/>
            <person name="Baker D."/>
            <person name="Gharbi K."/>
            <person name="Hall N."/>
            <person name="Watson M."/>
            <person name="Adriaenssens E.M."/>
            <person name="Foster-Nyarko E."/>
            <person name="Jarju S."/>
            <person name="Secka A."/>
            <person name="Antonio M."/>
            <person name="Oren A."/>
            <person name="Chaudhuri R.R."/>
            <person name="La Ragione R."/>
            <person name="Hildebrand F."/>
            <person name="Pallen M.J."/>
        </authorList>
    </citation>
    <scope>NUCLEOTIDE SEQUENCE</scope>
    <source>
        <strain evidence="3">ChiBcec8-14828</strain>
    </source>
</reference>
<feature type="domain" description="HTH cro/C1-type" evidence="2">
    <location>
        <begin position="4"/>
        <end position="58"/>
    </location>
</feature>
<dbReference type="GO" id="GO:0003677">
    <property type="term" value="F:DNA binding"/>
    <property type="evidence" value="ECO:0007669"/>
    <property type="project" value="UniProtKB-KW"/>
</dbReference>
<dbReference type="CDD" id="cd00093">
    <property type="entry name" value="HTH_XRE"/>
    <property type="match status" value="1"/>
</dbReference>
<proteinExistence type="predicted"/>
<sequence>MDKLKEIRKTKKYSQKYLAKKLGVTQGAISQWERGESRPNTENLIELSRVLHCSIEDLLF</sequence>
<dbReference type="PANTHER" id="PTHR46558">
    <property type="entry name" value="TRACRIPTIONAL REGULATORY PROTEIN-RELATED-RELATED"/>
    <property type="match status" value="1"/>
</dbReference>
<dbReference type="InterPro" id="IPR010982">
    <property type="entry name" value="Lambda_DNA-bd_dom_sf"/>
</dbReference>
<dbReference type="PANTHER" id="PTHR46558:SF4">
    <property type="entry name" value="DNA-BIDING PHAGE PROTEIN"/>
    <property type="match status" value="1"/>
</dbReference>
<comment type="caution">
    <text evidence="3">The sequence shown here is derived from an EMBL/GenBank/DDBJ whole genome shotgun (WGS) entry which is preliminary data.</text>
</comment>
<dbReference type="Pfam" id="PF01381">
    <property type="entry name" value="HTH_3"/>
    <property type="match status" value="1"/>
</dbReference>
<gene>
    <name evidence="3" type="ORF">H9943_04285</name>
</gene>
<dbReference type="SMART" id="SM00530">
    <property type="entry name" value="HTH_XRE"/>
    <property type="match status" value="1"/>
</dbReference>
<dbReference type="InterPro" id="IPR001387">
    <property type="entry name" value="Cro/C1-type_HTH"/>
</dbReference>
<evidence type="ECO:0000256" key="1">
    <source>
        <dbReference type="ARBA" id="ARBA00023125"/>
    </source>
</evidence>
<reference evidence="3" key="2">
    <citation type="submission" date="2021-04" db="EMBL/GenBank/DDBJ databases">
        <authorList>
            <person name="Gilroy R."/>
        </authorList>
    </citation>
    <scope>NUCLEOTIDE SEQUENCE</scope>
    <source>
        <strain evidence="3">ChiBcec8-14828</strain>
    </source>
</reference>
<dbReference type="SUPFAM" id="SSF47413">
    <property type="entry name" value="lambda repressor-like DNA-binding domains"/>
    <property type="match status" value="1"/>
</dbReference>
<dbReference type="Proteomes" id="UP000824209">
    <property type="component" value="Unassembled WGS sequence"/>
</dbReference>
<evidence type="ECO:0000259" key="2">
    <source>
        <dbReference type="PROSITE" id="PS50943"/>
    </source>
</evidence>